<proteinExistence type="predicted"/>
<sequence>MVLQLTDFTSEITDEELREFTSEYYIPSALHPEVPAASASIADFPVGKVGVYTRFFEFANQRVPLSLFMCNVLNHYRLHISQLHCIGAAKITNFEVNCRLLAIHPTVHLFHAFYHTSWSNGWVSFAKRAGRLQCYTEKLDALRRWREMFFWVDDALVPWDFAFYTQGSLPRDERPPPGSYSMEDAELINENRIPINAYSEAFLCHMGISRNYFQSPEEVPTFIGDDGRGGCLSFLLPQMDLFSVVHLSKPKLVTEGVRPLRDGEEPLLESTAGRTMELVLEQPEVESTDVLAPTPLRSVPGGTVEPPGPDATSVGSSEDADVAEVDSGLKRKRATNDDGAGPSKRVRPVSLGLSTSTEEETLDAPPTLTAKEVTETPPPNVEATSDSSAPVTHAVQSPPQTNPLTADDISRRGRETGPKAFEGMPVDQLMEEFDMVTAQQAALVAQLRARLSSERGQSVQKDEEILLLKTQLADAQAEAESSRSYAQKLAEEKMALLVKVEQERADSADYKASCHWAVKYLEGGKNNHFAGLDDFRQRVEGLLEKQEEKLRKLSIEYDEELYPHMLSAIAERRWLISHGLRLAAMSTLESQEVKQSFGDVVKCALARGKAEAVEELHEKKLLTVPAAQVPGYNHNAYEELVAAMEAMKLLELPHIAQLERDQDYPIGVIMAGLTLARHATEGAEAQPDYFLKPDVAQLQVPIFACPRDILNPFALEREVPLKESLEAHAIRLAKKKGVKGKAILCGVGAAHIPRSDGVPVSVATVSPKDSELLGKLEEAEDAAYQVGSSERSRCHSI</sequence>
<feature type="compositionally biased region" description="Polar residues" evidence="2">
    <location>
        <begin position="382"/>
        <end position="404"/>
    </location>
</feature>
<keyword evidence="5" id="KW-1185">Reference proteome</keyword>
<evidence type="ECO:0000259" key="3">
    <source>
        <dbReference type="Pfam" id="PF04195"/>
    </source>
</evidence>
<dbReference type="EMBL" id="BQNB010019266">
    <property type="protein sequence ID" value="GJT83471.1"/>
    <property type="molecule type" value="Genomic_DNA"/>
</dbReference>
<name>A0ABQ5H7D4_9ASTR</name>
<keyword evidence="1" id="KW-0175">Coiled coil</keyword>
<feature type="region of interest" description="Disordered" evidence="2">
    <location>
        <begin position="282"/>
        <end position="412"/>
    </location>
</feature>
<dbReference type="Pfam" id="PF04195">
    <property type="entry name" value="Transposase_28"/>
    <property type="match status" value="1"/>
</dbReference>
<dbReference type="PANTHER" id="PTHR31099:SF41">
    <property type="entry name" value="TRANSPOSASE (PUTATIVE), GYPSY TYPE-RELATED"/>
    <property type="match status" value="1"/>
</dbReference>
<feature type="domain" description="Transposase (putative) gypsy type" evidence="3">
    <location>
        <begin position="61"/>
        <end position="115"/>
    </location>
</feature>
<reference evidence="4" key="2">
    <citation type="submission" date="2022-01" db="EMBL/GenBank/DDBJ databases">
        <authorList>
            <person name="Yamashiro T."/>
            <person name="Shiraishi A."/>
            <person name="Satake H."/>
            <person name="Nakayama K."/>
        </authorList>
    </citation>
    <scope>NUCLEOTIDE SEQUENCE</scope>
</reference>
<reference evidence="4" key="1">
    <citation type="journal article" date="2022" name="Int. J. Mol. Sci.">
        <title>Draft Genome of Tanacetum Coccineum: Genomic Comparison of Closely Related Tanacetum-Family Plants.</title>
        <authorList>
            <person name="Yamashiro T."/>
            <person name="Shiraishi A."/>
            <person name="Nakayama K."/>
            <person name="Satake H."/>
        </authorList>
    </citation>
    <scope>NUCLEOTIDE SEQUENCE</scope>
</reference>
<dbReference type="PANTHER" id="PTHR31099">
    <property type="entry name" value="OS06G0165300 PROTEIN"/>
    <property type="match status" value="1"/>
</dbReference>
<evidence type="ECO:0000256" key="1">
    <source>
        <dbReference type="SAM" id="Coils"/>
    </source>
</evidence>
<protein>
    <recommendedName>
        <fullName evidence="3">Transposase (putative) gypsy type domain-containing protein</fullName>
    </recommendedName>
</protein>
<dbReference type="InterPro" id="IPR007321">
    <property type="entry name" value="Transposase_28"/>
</dbReference>
<evidence type="ECO:0000313" key="4">
    <source>
        <dbReference type="EMBL" id="GJT83471.1"/>
    </source>
</evidence>
<organism evidence="4 5">
    <name type="scientific">Tanacetum coccineum</name>
    <dbReference type="NCBI Taxonomy" id="301880"/>
    <lineage>
        <taxon>Eukaryota</taxon>
        <taxon>Viridiplantae</taxon>
        <taxon>Streptophyta</taxon>
        <taxon>Embryophyta</taxon>
        <taxon>Tracheophyta</taxon>
        <taxon>Spermatophyta</taxon>
        <taxon>Magnoliopsida</taxon>
        <taxon>eudicotyledons</taxon>
        <taxon>Gunneridae</taxon>
        <taxon>Pentapetalae</taxon>
        <taxon>asterids</taxon>
        <taxon>campanulids</taxon>
        <taxon>Asterales</taxon>
        <taxon>Asteraceae</taxon>
        <taxon>Asteroideae</taxon>
        <taxon>Anthemideae</taxon>
        <taxon>Anthemidinae</taxon>
        <taxon>Tanacetum</taxon>
    </lineage>
</organism>
<gene>
    <name evidence="4" type="ORF">Tco_1057813</name>
</gene>
<evidence type="ECO:0000313" key="5">
    <source>
        <dbReference type="Proteomes" id="UP001151760"/>
    </source>
</evidence>
<accession>A0ABQ5H7D4</accession>
<evidence type="ECO:0000256" key="2">
    <source>
        <dbReference type="SAM" id="MobiDB-lite"/>
    </source>
</evidence>
<feature type="coiled-coil region" evidence="1">
    <location>
        <begin position="472"/>
        <end position="506"/>
    </location>
</feature>
<comment type="caution">
    <text evidence="4">The sequence shown here is derived from an EMBL/GenBank/DDBJ whole genome shotgun (WGS) entry which is preliminary data.</text>
</comment>
<dbReference type="Proteomes" id="UP001151760">
    <property type="component" value="Unassembled WGS sequence"/>
</dbReference>